<dbReference type="RefSeq" id="WP_117739354.1">
    <property type="nucleotide sequence ID" value="NZ_QSUB01000005.1"/>
</dbReference>
<dbReference type="Pfam" id="PF00574">
    <property type="entry name" value="CLP_protease"/>
    <property type="match status" value="1"/>
</dbReference>
<dbReference type="PANTHER" id="PTHR10381:SF11">
    <property type="entry name" value="ATP-DEPENDENT CLP PROTEASE PROTEOLYTIC SUBUNIT, MITOCHONDRIAL"/>
    <property type="match status" value="1"/>
</dbReference>
<dbReference type="GO" id="GO:0004252">
    <property type="term" value="F:serine-type endopeptidase activity"/>
    <property type="evidence" value="ECO:0007669"/>
    <property type="project" value="TreeGrafter"/>
</dbReference>
<gene>
    <name evidence="1" type="ORF">DXB81_11605</name>
</gene>
<dbReference type="Proteomes" id="UP000261222">
    <property type="component" value="Unassembled WGS sequence"/>
</dbReference>
<sequence>MKTVDIRGEIVPNEWAGCYAYEKETNPLFTADCTCPAFVQDVINTLEDGEELQIIVNSGGGDVMSGSEIHSMLKNASAAGHKTICEIQSIAASAASMIACACDVVKMHSTAKLMIHCASTSTGGNHRDMERMANILSTVDKSIAQAYVEKTGATEAQVLEWMNREEGFWLDANKCVELHFADEVIHNKKFVITNSVCGDLSMTPEQVEKIKDKMEKEKLDAEAKENAEQAAAIIAKVEKIKLKAKLTAMGVHMNF</sequence>
<dbReference type="SUPFAM" id="SSF52096">
    <property type="entry name" value="ClpP/crotonase"/>
    <property type="match status" value="1"/>
</dbReference>
<dbReference type="InterPro" id="IPR023562">
    <property type="entry name" value="ClpP/TepA"/>
</dbReference>
<comment type="caution">
    <text evidence="1">The sequence shown here is derived from an EMBL/GenBank/DDBJ whole genome shotgun (WGS) entry which is preliminary data.</text>
</comment>
<dbReference type="GO" id="GO:0006515">
    <property type="term" value="P:protein quality control for misfolded or incompletely synthesized proteins"/>
    <property type="evidence" value="ECO:0007669"/>
    <property type="project" value="TreeGrafter"/>
</dbReference>
<dbReference type="NCBIfam" id="NF045542">
    <property type="entry name" value="Clp_rel_HeadMat"/>
    <property type="match status" value="1"/>
</dbReference>
<accession>A0A3E5A4N2</accession>
<reference evidence="1 2" key="1">
    <citation type="submission" date="2018-08" db="EMBL/GenBank/DDBJ databases">
        <title>A genome reference for cultivated species of the human gut microbiota.</title>
        <authorList>
            <person name="Zou Y."/>
            <person name="Xue W."/>
            <person name="Luo G."/>
        </authorList>
    </citation>
    <scope>NUCLEOTIDE SEQUENCE [LARGE SCALE GENOMIC DNA]</scope>
    <source>
        <strain evidence="1 2">OM06-11AA</strain>
    </source>
</reference>
<dbReference type="CDD" id="cd07016">
    <property type="entry name" value="S14_ClpP_1"/>
    <property type="match status" value="1"/>
</dbReference>
<evidence type="ECO:0000313" key="1">
    <source>
        <dbReference type="EMBL" id="RGN03787.1"/>
    </source>
</evidence>
<organism evidence="1 2">
    <name type="scientific">Blautia obeum</name>
    <dbReference type="NCBI Taxonomy" id="40520"/>
    <lineage>
        <taxon>Bacteria</taxon>
        <taxon>Bacillati</taxon>
        <taxon>Bacillota</taxon>
        <taxon>Clostridia</taxon>
        <taxon>Lachnospirales</taxon>
        <taxon>Lachnospiraceae</taxon>
        <taxon>Blautia</taxon>
    </lineage>
</organism>
<dbReference type="GO" id="GO:0004176">
    <property type="term" value="F:ATP-dependent peptidase activity"/>
    <property type="evidence" value="ECO:0007669"/>
    <property type="project" value="TreeGrafter"/>
</dbReference>
<dbReference type="EMBL" id="QSUB01000005">
    <property type="protein sequence ID" value="RGN03787.1"/>
    <property type="molecule type" value="Genomic_DNA"/>
</dbReference>
<evidence type="ECO:0008006" key="3">
    <source>
        <dbReference type="Google" id="ProtNLM"/>
    </source>
</evidence>
<proteinExistence type="predicted"/>
<dbReference type="Gene3D" id="3.90.226.10">
    <property type="entry name" value="2-enoyl-CoA Hydratase, Chain A, domain 1"/>
    <property type="match status" value="1"/>
</dbReference>
<evidence type="ECO:0000313" key="2">
    <source>
        <dbReference type="Proteomes" id="UP000261222"/>
    </source>
</evidence>
<dbReference type="GO" id="GO:0051117">
    <property type="term" value="F:ATPase binding"/>
    <property type="evidence" value="ECO:0007669"/>
    <property type="project" value="TreeGrafter"/>
</dbReference>
<dbReference type="InterPro" id="IPR029045">
    <property type="entry name" value="ClpP/crotonase-like_dom_sf"/>
</dbReference>
<dbReference type="GO" id="GO:0009368">
    <property type="term" value="C:endopeptidase Clp complex"/>
    <property type="evidence" value="ECO:0007669"/>
    <property type="project" value="TreeGrafter"/>
</dbReference>
<name>A0A3E5A4N2_9FIRM</name>
<protein>
    <recommendedName>
        <fullName evidence="3">ATP-dependent Clp protease proteolytic subunit</fullName>
    </recommendedName>
</protein>
<dbReference type="PANTHER" id="PTHR10381">
    <property type="entry name" value="ATP-DEPENDENT CLP PROTEASE PROTEOLYTIC SUBUNIT"/>
    <property type="match status" value="1"/>
</dbReference>
<dbReference type="AlphaFoldDB" id="A0A3E5A4N2"/>